<keyword evidence="2" id="KW-0813">Transport</keyword>
<feature type="transmembrane region" description="Helical" evidence="7">
    <location>
        <begin position="390"/>
        <end position="407"/>
    </location>
</feature>
<keyword evidence="5 7" id="KW-1133">Transmembrane helix</keyword>
<keyword evidence="10" id="KW-1185">Reference proteome</keyword>
<feature type="transmembrane region" description="Helical" evidence="7">
    <location>
        <begin position="321"/>
        <end position="349"/>
    </location>
</feature>
<keyword evidence="4 7" id="KW-0812">Transmembrane</keyword>
<dbReference type="Pfam" id="PF07690">
    <property type="entry name" value="MFS_1"/>
    <property type="match status" value="1"/>
</dbReference>
<feature type="domain" description="Major facilitator superfamily (MFS) profile" evidence="8">
    <location>
        <begin position="10"/>
        <end position="412"/>
    </location>
</feature>
<sequence length="452" mass="49944">MKIELLKDKDFFLLMLGKLVSLIGSQMQSFALSLYVLKITGSATKFASVLAIALIPQLILGPIAGVIVDWFDRKKIIVLLDMLNGIIIGSFAIIYKINGGLSLLHIYVLVILMSIISTLFNPAINTVIPTLVKKEELVDANGINSFIMNLGNFIAPLLAGLLLGFFDMFIILIVNSISFILSSISEMFINIPKVNKKPEKINMKSFSKDFMDGVSFIKNKKIIFNIIILSLIINFAFNPIFSIGLPYLSKEILKINDYQYGALQSIIVVAMIIAPFLCSTVSKKFKLSKILFLNIFITSILMGIMAIISSSLYLDLFNSNFIPYITLSVDMFIIGLVIVIVNIATGTMINQIVPLSMMGRVGAVINTGAMAAIPLGQMIFGFLFDKMESWICISIAALILFVSILGFKKALYRAEENDAIESLEEGTIINAMKMENNTNLDNMELANTLESE</sequence>
<feature type="transmembrane region" description="Helical" evidence="7">
    <location>
        <begin position="222"/>
        <end position="248"/>
    </location>
</feature>
<dbReference type="InterPro" id="IPR020846">
    <property type="entry name" value="MFS_dom"/>
</dbReference>
<dbReference type="PANTHER" id="PTHR43266:SF9">
    <property type="entry name" value="PERMEASE, MAJOR FACILITATOR SUPERFAMILY-RELATED"/>
    <property type="match status" value="1"/>
</dbReference>
<accession>A0A0C1UJZ2</accession>
<comment type="subcellular location">
    <subcellularLocation>
        <location evidence="1">Cell membrane</location>
        <topology evidence="1">Multi-pass membrane protein</topology>
    </subcellularLocation>
</comment>
<keyword evidence="3" id="KW-1003">Cell membrane</keyword>
<evidence type="ECO:0000313" key="9">
    <source>
        <dbReference type="EMBL" id="KIE47605.1"/>
    </source>
</evidence>
<feature type="transmembrane region" description="Helical" evidence="7">
    <location>
        <begin position="290"/>
        <end position="309"/>
    </location>
</feature>
<evidence type="ECO:0000313" key="10">
    <source>
        <dbReference type="Proteomes" id="UP000031366"/>
    </source>
</evidence>
<keyword evidence="6 7" id="KW-0472">Membrane</keyword>
<feature type="transmembrane region" description="Helical" evidence="7">
    <location>
        <begin position="103"/>
        <end position="124"/>
    </location>
</feature>
<feature type="transmembrane region" description="Helical" evidence="7">
    <location>
        <begin position="260"/>
        <end position="278"/>
    </location>
</feature>
<evidence type="ECO:0000256" key="4">
    <source>
        <dbReference type="ARBA" id="ARBA00022692"/>
    </source>
</evidence>
<evidence type="ECO:0000256" key="7">
    <source>
        <dbReference type="SAM" id="Phobius"/>
    </source>
</evidence>
<dbReference type="STRING" id="29341.RSJ17_08720"/>
<evidence type="ECO:0000256" key="6">
    <source>
        <dbReference type="ARBA" id="ARBA00023136"/>
    </source>
</evidence>
<dbReference type="GO" id="GO:0005886">
    <property type="term" value="C:plasma membrane"/>
    <property type="evidence" value="ECO:0007669"/>
    <property type="project" value="UniProtKB-SubCell"/>
</dbReference>
<organism evidence="9 10">
    <name type="scientific">Clostridium argentinense CDC 2741</name>
    <dbReference type="NCBI Taxonomy" id="1418104"/>
    <lineage>
        <taxon>Bacteria</taxon>
        <taxon>Bacillati</taxon>
        <taxon>Bacillota</taxon>
        <taxon>Clostridia</taxon>
        <taxon>Eubacteriales</taxon>
        <taxon>Clostridiaceae</taxon>
        <taxon>Clostridium</taxon>
    </lineage>
</organism>
<dbReference type="Proteomes" id="UP000031366">
    <property type="component" value="Unassembled WGS sequence"/>
</dbReference>
<evidence type="ECO:0000259" key="8">
    <source>
        <dbReference type="PROSITE" id="PS50850"/>
    </source>
</evidence>
<reference evidence="9" key="1">
    <citation type="journal article" date="2015" name="Infect. Genet. Evol.">
        <title>Genomic sequences of six botulinum neurotoxin-producing strains representing three clostridial species illustrate the mobility and diversity of botulinum neurotoxin genes.</title>
        <authorList>
            <person name="Smith T.J."/>
            <person name="Hill K.K."/>
            <person name="Xie G."/>
            <person name="Foley B.T."/>
            <person name="Williamson C.H."/>
            <person name="Foster J.T."/>
            <person name="Johnson S.L."/>
            <person name="Chertkov O."/>
            <person name="Teshima H."/>
            <person name="Gibbons H.S."/>
            <person name="Johnsky L.A."/>
            <person name="Karavis M.A."/>
            <person name="Smith L.A."/>
        </authorList>
    </citation>
    <scope>NUCLEOTIDE SEQUENCE [LARGE SCALE GENOMIC DNA]</scope>
    <source>
        <strain evidence="9">CDC 2741</strain>
    </source>
</reference>
<feature type="transmembrane region" description="Helical" evidence="7">
    <location>
        <begin position="145"/>
        <end position="163"/>
    </location>
</feature>
<gene>
    <name evidence="9" type="ORF">U732_3005</name>
</gene>
<dbReference type="InterPro" id="IPR011701">
    <property type="entry name" value="MFS"/>
</dbReference>
<dbReference type="OrthoDB" id="9775268at2"/>
<feature type="transmembrane region" description="Helical" evidence="7">
    <location>
        <begin position="361"/>
        <end position="384"/>
    </location>
</feature>
<dbReference type="InterPro" id="IPR036259">
    <property type="entry name" value="MFS_trans_sf"/>
</dbReference>
<dbReference type="Gene3D" id="1.20.1250.20">
    <property type="entry name" value="MFS general substrate transporter like domains"/>
    <property type="match status" value="2"/>
</dbReference>
<dbReference type="GO" id="GO:0022857">
    <property type="term" value="F:transmembrane transporter activity"/>
    <property type="evidence" value="ECO:0007669"/>
    <property type="project" value="InterPro"/>
</dbReference>
<protein>
    <submittedName>
        <fullName evidence="9">Major Facilitator Superfamily protein</fullName>
    </submittedName>
</protein>
<evidence type="ECO:0000256" key="2">
    <source>
        <dbReference type="ARBA" id="ARBA00022448"/>
    </source>
</evidence>
<evidence type="ECO:0000256" key="5">
    <source>
        <dbReference type="ARBA" id="ARBA00022989"/>
    </source>
</evidence>
<dbReference type="PROSITE" id="PS50850">
    <property type="entry name" value="MFS"/>
    <property type="match status" value="1"/>
</dbReference>
<feature type="transmembrane region" description="Helical" evidence="7">
    <location>
        <begin position="12"/>
        <end position="37"/>
    </location>
</feature>
<dbReference type="AlphaFoldDB" id="A0A0C1UJZ2"/>
<evidence type="ECO:0000256" key="1">
    <source>
        <dbReference type="ARBA" id="ARBA00004651"/>
    </source>
</evidence>
<evidence type="ECO:0000256" key="3">
    <source>
        <dbReference type="ARBA" id="ARBA00022475"/>
    </source>
</evidence>
<feature type="transmembrane region" description="Helical" evidence="7">
    <location>
        <begin position="78"/>
        <end position="97"/>
    </location>
</feature>
<name>A0A0C1UJZ2_9CLOT</name>
<dbReference type="PANTHER" id="PTHR43266">
    <property type="entry name" value="MACROLIDE-EFFLUX PROTEIN"/>
    <property type="match status" value="1"/>
</dbReference>
<feature type="transmembrane region" description="Helical" evidence="7">
    <location>
        <begin position="49"/>
        <end position="71"/>
    </location>
</feature>
<comment type="caution">
    <text evidence="9">The sequence shown here is derived from an EMBL/GenBank/DDBJ whole genome shotgun (WGS) entry which is preliminary data.</text>
</comment>
<dbReference type="EMBL" id="AYSO01000014">
    <property type="protein sequence ID" value="KIE47605.1"/>
    <property type="molecule type" value="Genomic_DNA"/>
</dbReference>
<proteinExistence type="predicted"/>
<dbReference type="SUPFAM" id="SSF103473">
    <property type="entry name" value="MFS general substrate transporter"/>
    <property type="match status" value="1"/>
</dbReference>
<dbReference type="CDD" id="cd06173">
    <property type="entry name" value="MFS_MefA_like"/>
    <property type="match status" value="1"/>
</dbReference>
<feature type="transmembrane region" description="Helical" evidence="7">
    <location>
        <begin position="169"/>
        <end position="191"/>
    </location>
</feature>
<dbReference type="RefSeq" id="WP_069187791.1">
    <property type="nucleotide sequence ID" value="NZ_AYSO01000014.1"/>
</dbReference>